<evidence type="ECO:0000313" key="11">
    <source>
        <dbReference type="EMBL" id="PJA46273.1"/>
    </source>
</evidence>
<evidence type="ECO:0000256" key="8">
    <source>
        <dbReference type="RuleBase" id="RU003664"/>
    </source>
</evidence>
<evidence type="ECO:0000256" key="6">
    <source>
        <dbReference type="ARBA" id="ARBA00022840"/>
    </source>
</evidence>
<organism evidence="11 12">
    <name type="scientific">Candidatus Uhrbacteria bacterium CG_4_9_14_3_um_filter_50_9</name>
    <dbReference type="NCBI Taxonomy" id="1975035"/>
    <lineage>
        <taxon>Bacteria</taxon>
        <taxon>Candidatus Uhriibacteriota</taxon>
    </lineage>
</organism>
<evidence type="ECO:0000259" key="9">
    <source>
        <dbReference type="Pfam" id="PF02875"/>
    </source>
</evidence>
<keyword evidence="4 7" id="KW-0436">Ligase</keyword>
<dbReference type="SUPFAM" id="SSF53623">
    <property type="entry name" value="MurD-like peptide ligases, catalytic domain"/>
    <property type="match status" value="1"/>
</dbReference>
<dbReference type="GO" id="GO:0005524">
    <property type="term" value="F:ATP binding"/>
    <property type="evidence" value="ECO:0007669"/>
    <property type="project" value="UniProtKB-UniRule"/>
</dbReference>
<dbReference type="GO" id="GO:0071555">
    <property type="term" value="P:cell wall organization"/>
    <property type="evidence" value="ECO:0007669"/>
    <property type="project" value="UniProtKB-KW"/>
</dbReference>
<dbReference type="Pfam" id="PF08245">
    <property type="entry name" value="Mur_ligase_M"/>
    <property type="match status" value="1"/>
</dbReference>
<dbReference type="Gene3D" id="3.90.190.20">
    <property type="entry name" value="Mur ligase, C-terminal domain"/>
    <property type="match status" value="1"/>
</dbReference>
<dbReference type="PANTHER" id="PTHR43692:SF1">
    <property type="entry name" value="UDP-N-ACETYLMURAMOYLALANINE--D-GLUTAMATE LIGASE"/>
    <property type="match status" value="1"/>
</dbReference>
<keyword evidence="7 8" id="KW-0131">Cell cycle</keyword>
<evidence type="ECO:0000256" key="1">
    <source>
        <dbReference type="ARBA" id="ARBA00004496"/>
    </source>
</evidence>
<dbReference type="GO" id="GO:0005737">
    <property type="term" value="C:cytoplasm"/>
    <property type="evidence" value="ECO:0007669"/>
    <property type="project" value="UniProtKB-SubCell"/>
</dbReference>
<comment type="function">
    <text evidence="7 8">Cell wall formation. Catalyzes the addition of glutamate to the nucleotide precursor UDP-N-acetylmuramoyl-L-alanine (UMA).</text>
</comment>
<evidence type="ECO:0000256" key="5">
    <source>
        <dbReference type="ARBA" id="ARBA00022741"/>
    </source>
</evidence>
<evidence type="ECO:0000256" key="4">
    <source>
        <dbReference type="ARBA" id="ARBA00022598"/>
    </source>
</evidence>
<dbReference type="NCBIfam" id="TIGR01087">
    <property type="entry name" value="murD"/>
    <property type="match status" value="1"/>
</dbReference>
<name>A0A2M7XEG0_9BACT</name>
<dbReference type="Gene3D" id="3.40.1190.10">
    <property type="entry name" value="Mur-like, catalytic domain"/>
    <property type="match status" value="1"/>
</dbReference>
<proteinExistence type="inferred from homology"/>
<dbReference type="GO" id="GO:0009252">
    <property type="term" value="P:peptidoglycan biosynthetic process"/>
    <property type="evidence" value="ECO:0007669"/>
    <property type="project" value="UniProtKB-UniRule"/>
</dbReference>
<sequence>MAIDLSSIENFQDATVTVMGLGRYKKGSGIGAAKWLMRHGAQIVITDLKDEQELRDSVDEIMEWYKEYRKTYQNREIYQPVFVLGAHDADNFTNVDLVLQNPGVARESEYVELAKKEGIHVESDVSLFFRYCPFPIYSITGTRGKSTTTALLGEMLKKTHPKTVVAGNITRSPLEDLDWLLEETEPVPIVLELSSWLLESLEHSGRGPAIALLTNAYKDHLDRYDSFEHYMWAKELIFKEQKPDQMALFNADQDIMYEIAERAPAQKKFWFSEKELKEGQEGVYRDGDNLIRRMGGQDTPFAHVHDIKIEGDHNIMNALSASLAAHLAGVSDEAIHESLKTFAGLPGRQEILGESEGILFVNDTTSTSPEGTIAALKRFGKGGNIVLIAGGNDKKLEFDQVHEWVDRECKFVVLFNGTATDSIEKAIGDAAPTQRVDTMEEAVNLALTHAKLGDVVLLSPGATSFGTFKNEFDRGDKFEEEFRKVAKV</sequence>
<keyword evidence="7 8" id="KW-0961">Cell wall biogenesis/degradation</keyword>
<keyword evidence="7 8" id="KW-0573">Peptidoglycan synthesis</keyword>
<protein>
    <recommendedName>
        <fullName evidence="7 8">UDP-N-acetylmuramoylalanine--D-glutamate ligase</fullName>
        <ecNumber evidence="7 8">6.3.2.9</ecNumber>
    </recommendedName>
    <alternativeName>
        <fullName evidence="7">D-glutamic acid-adding enzyme</fullName>
    </alternativeName>
    <alternativeName>
        <fullName evidence="7">UDP-N-acetylmuramoyl-L-alanyl-D-glutamate synthetase</fullName>
    </alternativeName>
</protein>
<keyword evidence="6 7" id="KW-0067">ATP-binding</keyword>
<keyword evidence="3 7" id="KW-0963">Cytoplasm</keyword>
<dbReference type="EMBL" id="PFWU01000005">
    <property type="protein sequence ID" value="PJA46273.1"/>
    <property type="molecule type" value="Genomic_DNA"/>
</dbReference>
<dbReference type="Gene3D" id="3.40.50.720">
    <property type="entry name" value="NAD(P)-binding Rossmann-like Domain"/>
    <property type="match status" value="1"/>
</dbReference>
<feature type="domain" description="Mur ligase central" evidence="10">
    <location>
        <begin position="139"/>
        <end position="324"/>
    </location>
</feature>
<feature type="domain" description="Mur ligase C-terminal" evidence="9">
    <location>
        <begin position="347"/>
        <end position="460"/>
    </location>
</feature>
<dbReference type="Pfam" id="PF02875">
    <property type="entry name" value="Mur_ligase_C"/>
    <property type="match status" value="1"/>
</dbReference>
<dbReference type="InterPro" id="IPR005762">
    <property type="entry name" value="MurD"/>
</dbReference>
<evidence type="ECO:0000313" key="12">
    <source>
        <dbReference type="Proteomes" id="UP000229385"/>
    </source>
</evidence>
<dbReference type="InterPro" id="IPR004101">
    <property type="entry name" value="Mur_ligase_C"/>
</dbReference>
<comment type="pathway">
    <text evidence="2 7 8">Cell wall biogenesis; peptidoglycan biosynthesis.</text>
</comment>
<dbReference type="AlphaFoldDB" id="A0A2M7XEG0"/>
<evidence type="ECO:0000256" key="7">
    <source>
        <dbReference type="HAMAP-Rule" id="MF_00639"/>
    </source>
</evidence>
<comment type="caution">
    <text evidence="11">The sequence shown here is derived from an EMBL/GenBank/DDBJ whole genome shotgun (WGS) entry which is preliminary data.</text>
</comment>
<comment type="similarity">
    <text evidence="7">Belongs to the MurCDEF family.</text>
</comment>
<keyword evidence="7 8" id="KW-0133">Cell shape</keyword>
<dbReference type="InterPro" id="IPR036565">
    <property type="entry name" value="Mur-like_cat_sf"/>
</dbReference>
<evidence type="ECO:0000259" key="10">
    <source>
        <dbReference type="Pfam" id="PF08245"/>
    </source>
</evidence>
<dbReference type="GO" id="GO:0008764">
    <property type="term" value="F:UDP-N-acetylmuramoylalanine-D-glutamate ligase activity"/>
    <property type="evidence" value="ECO:0007669"/>
    <property type="project" value="UniProtKB-UniRule"/>
</dbReference>
<dbReference type="PANTHER" id="PTHR43692">
    <property type="entry name" value="UDP-N-ACETYLMURAMOYLALANINE--D-GLUTAMATE LIGASE"/>
    <property type="match status" value="1"/>
</dbReference>
<dbReference type="SUPFAM" id="SSF51984">
    <property type="entry name" value="MurCD N-terminal domain"/>
    <property type="match status" value="1"/>
</dbReference>
<dbReference type="InterPro" id="IPR013221">
    <property type="entry name" value="Mur_ligase_cen"/>
</dbReference>
<dbReference type="UniPathway" id="UPA00219"/>
<keyword evidence="7 8" id="KW-0132">Cell division</keyword>
<dbReference type="SUPFAM" id="SSF53244">
    <property type="entry name" value="MurD-like peptide ligases, peptide-binding domain"/>
    <property type="match status" value="1"/>
</dbReference>
<comment type="catalytic activity">
    <reaction evidence="7 8">
        <text>UDP-N-acetyl-alpha-D-muramoyl-L-alanine + D-glutamate + ATP = UDP-N-acetyl-alpha-D-muramoyl-L-alanyl-D-glutamate + ADP + phosphate + H(+)</text>
        <dbReference type="Rhea" id="RHEA:16429"/>
        <dbReference type="ChEBI" id="CHEBI:15378"/>
        <dbReference type="ChEBI" id="CHEBI:29986"/>
        <dbReference type="ChEBI" id="CHEBI:30616"/>
        <dbReference type="ChEBI" id="CHEBI:43474"/>
        <dbReference type="ChEBI" id="CHEBI:83898"/>
        <dbReference type="ChEBI" id="CHEBI:83900"/>
        <dbReference type="ChEBI" id="CHEBI:456216"/>
        <dbReference type="EC" id="6.3.2.9"/>
    </reaction>
</comment>
<feature type="binding site" evidence="7">
    <location>
        <begin position="141"/>
        <end position="147"/>
    </location>
    <ligand>
        <name>ATP</name>
        <dbReference type="ChEBI" id="CHEBI:30616"/>
    </ligand>
</feature>
<comment type="subcellular location">
    <subcellularLocation>
        <location evidence="1 7 8">Cytoplasm</location>
    </subcellularLocation>
</comment>
<keyword evidence="5 7" id="KW-0547">Nucleotide-binding</keyword>
<dbReference type="HAMAP" id="MF_00639">
    <property type="entry name" value="MurD"/>
    <property type="match status" value="1"/>
</dbReference>
<evidence type="ECO:0000256" key="2">
    <source>
        <dbReference type="ARBA" id="ARBA00004752"/>
    </source>
</evidence>
<dbReference type="EC" id="6.3.2.9" evidence="7 8"/>
<evidence type="ECO:0000256" key="3">
    <source>
        <dbReference type="ARBA" id="ARBA00022490"/>
    </source>
</evidence>
<reference evidence="12" key="1">
    <citation type="submission" date="2017-09" db="EMBL/GenBank/DDBJ databases">
        <title>Depth-based differentiation of microbial function through sediment-hosted aquifers and enrichment of novel symbionts in the deep terrestrial subsurface.</title>
        <authorList>
            <person name="Probst A.J."/>
            <person name="Ladd B."/>
            <person name="Jarett J.K."/>
            <person name="Geller-Mcgrath D.E."/>
            <person name="Sieber C.M.K."/>
            <person name="Emerson J.B."/>
            <person name="Anantharaman K."/>
            <person name="Thomas B.C."/>
            <person name="Malmstrom R."/>
            <person name="Stieglmeier M."/>
            <person name="Klingl A."/>
            <person name="Woyke T."/>
            <person name="Ryan C.M."/>
            <person name="Banfield J.F."/>
        </authorList>
    </citation>
    <scope>NUCLEOTIDE SEQUENCE [LARGE SCALE GENOMIC DNA]</scope>
</reference>
<dbReference type="GO" id="GO:0051301">
    <property type="term" value="P:cell division"/>
    <property type="evidence" value="ECO:0007669"/>
    <property type="project" value="UniProtKB-KW"/>
</dbReference>
<gene>
    <name evidence="7 11" type="primary">murD</name>
    <name evidence="11" type="ORF">CO174_00500</name>
</gene>
<accession>A0A2M7XEG0</accession>
<dbReference type="InterPro" id="IPR036615">
    <property type="entry name" value="Mur_ligase_C_dom_sf"/>
</dbReference>
<dbReference type="Proteomes" id="UP000229385">
    <property type="component" value="Unassembled WGS sequence"/>
</dbReference>
<dbReference type="GO" id="GO:0008360">
    <property type="term" value="P:regulation of cell shape"/>
    <property type="evidence" value="ECO:0007669"/>
    <property type="project" value="UniProtKB-KW"/>
</dbReference>